<feature type="transmembrane region" description="Helical" evidence="7">
    <location>
        <begin position="132"/>
        <end position="154"/>
    </location>
</feature>
<feature type="transmembrane region" description="Helical" evidence="7">
    <location>
        <begin position="305"/>
        <end position="327"/>
    </location>
</feature>
<keyword evidence="5 7" id="KW-1133">Transmembrane helix</keyword>
<evidence type="ECO:0000259" key="8">
    <source>
        <dbReference type="PROSITE" id="PS50850"/>
    </source>
</evidence>
<feature type="transmembrane region" description="Helical" evidence="7">
    <location>
        <begin position="245"/>
        <end position="269"/>
    </location>
</feature>
<accession>A0A386H430</accession>
<evidence type="ECO:0000256" key="2">
    <source>
        <dbReference type="ARBA" id="ARBA00022448"/>
    </source>
</evidence>
<dbReference type="InterPro" id="IPR011701">
    <property type="entry name" value="MFS"/>
</dbReference>
<evidence type="ECO:0000256" key="6">
    <source>
        <dbReference type="ARBA" id="ARBA00023136"/>
    </source>
</evidence>
<dbReference type="InterPro" id="IPR020846">
    <property type="entry name" value="MFS_dom"/>
</dbReference>
<keyword evidence="3" id="KW-1003">Cell membrane</keyword>
<gene>
    <name evidence="9" type="ORF">D4Z93_07650</name>
</gene>
<evidence type="ECO:0000313" key="10">
    <source>
        <dbReference type="Proteomes" id="UP000266301"/>
    </source>
</evidence>
<feature type="domain" description="Major facilitator superfamily (MFS) profile" evidence="8">
    <location>
        <begin position="7"/>
        <end position="393"/>
    </location>
</feature>
<proteinExistence type="predicted"/>
<keyword evidence="4 7" id="KW-0812">Transmembrane</keyword>
<dbReference type="PANTHER" id="PTHR43414">
    <property type="entry name" value="MULTIDRUG RESISTANCE PROTEIN MDTG"/>
    <property type="match status" value="1"/>
</dbReference>
<sequence>MKLWKKNLIVCWFGSFVTMIALSQIAPILPIYIKHFGINDTSFIEQISGIAFGVTYVISAIFSPIWGHVADRVGRKPMILRASLGMAIVVFGMGFAKNVYELVGLRMLQGTISGYCTACTTLIATQTEKKHAGWALGVLSTATISGSLLGPMFGGYIEEVFGMRNVFFIMSILLLIAFITAFLFVKEDFVPSNEKDLGIKDIWEKLPRTDLMVVMFVTSFMLQLACYSAEPIITVYISELSKSSVHIALIAGITFSASGLASILAAPKIGKISDEVGPEKVMPIALLAAGIIFIPQAFVKNPEQLMILRFVLGLATAGLVPSVNTMVKKITPDSLTGRVFGFNMSALYLGTFSGSIFGAQIASHFGIKYVFIITSILLIINALWVYEMLCKKMHSKVHHSFSAAH</sequence>
<dbReference type="Pfam" id="PF05977">
    <property type="entry name" value="MFS_3"/>
    <property type="match status" value="1"/>
</dbReference>
<dbReference type="GO" id="GO:0022857">
    <property type="term" value="F:transmembrane transporter activity"/>
    <property type="evidence" value="ECO:0007669"/>
    <property type="project" value="InterPro"/>
</dbReference>
<keyword evidence="6 7" id="KW-0472">Membrane</keyword>
<feature type="transmembrane region" description="Helical" evidence="7">
    <location>
        <begin position="78"/>
        <end position="96"/>
    </location>
</feature>
<evidence type="ECO:0000256" key="7">
    <source>
        <dbReference type="SAM" id="Phobius"/>
    </source>
</evidence>
<name>A0A386H430_9CLOT</name>
<dbReference type="EMBL" id="CP032416">
    <property type="protein sequence ID" value="AYD40404.1"/>
    <property type="molecule type" value="Genomic_DNA"/>
</dbReference>
<dbReference type="GO" id="GO:0005886">
    <property type="term" value="C:plasma membrane"/>
    <property type="evidence" value="ECO:0007669"/>
    <property type="project" value="UniProtKB-SubCell"/>
</dbReference>
<dbReference type="Gene3D" id="1.20.1250.20">
    <property type="entry name" value="MFS general substrate transporter like domains"/>
    <property type="match status" value="1"/>
</dbReference>
<protein>
    <submittedName>
        <fullName evidence="9">MFS transporter</fullName>
    </submittedName>
</protein>
<dbReference type="Gene3D" id="1.20.1720.10">
    <property type="entry name" value="Multidrug resistance protein D"/>
    <property type="match status" value="1"/>
</dbReference>
<dbReference type="KEGG" id="cfer:D4Z93_07650"/>
<reference evidence="9 10" key="1">
    <citation type="journal article" date="2019" name="Int. J. Syst. Evol. Microbiol.">
        <title>Clostridium fermenticellae sp. nov., isolated from the mud in a fermentation cellar for the production of the Chinese liquor, baijiu.</title>
        <authorList>
            <person name="Xu P.X."/>
            <person name="Chai L.J."/>
            <person name="Qiu T."/>
            <person name="Zhang X.J."/>
            <person name="Lu Z.M."/>
            <person name="Xiao C."/>
            <person name="Wang S.T."/>
            <person name="Shen C.H."/>
            <person name="Shi J.S."/>
            <person name="Xu Z.H."/>
        </authorList>
    </citation>
    <scope>NUCLEOTIDE SEQUENCE [LARGE SCALE GENOMIC DNA]</scope>
    <source>
        <strain evidence="9 10">JN500901</strain>
    </source>
</reference>
<dbReference type="PRINTS" id="PR01035">
    <property type="entry name" value="TCRTETA"/>
</dbReference>
<dbReference type="InterPro" id="IPR010290">
    <property type="entry name" value="TM_effector"/>
</dbReference>
<dbReference type="PANTHER" id="PTHR43414:SF6">
    <property type="entry name" value="MULTIDRUG RESISTANCE PROTEIN MDTG"/>
    <property type="match status" value="1"/>
</dbReference>
<feature type="transmembrane region" description="Helical" evidence="7">
    <location>
        <begin position="367"/>
        <end position="386"/>
    </location>
</feature>
<organism evidence="9 10">
    <name type="scientific">Clostridium fermenticellae</name>
    <dbReference type="NCBI Taxonomy" id="2068654"/>
    <lineage>
        <taxon>Bacteria</taxon>
        <taxon>Bacillati</taxon>
        <taxon>Bacillota</taxon>
        <taxon>Clostridia</taxon>
        <taxon>Eubacteriales</taxon>
        <taxon>Clostridiaceae</taxon>
        <taxon>Clostridium</taxon>
    </lineage>
</organism>
<keyword evidence="10" id="KW-1185">Reference proteome</keyword>
<evidence type="ECO:0000256" key="5">
    <source>
        <dbReference type="ARBA" id="ARBA00022989"/>
    </source>
</evidence>
<dbReference type="OrthoDB" id="65739at2"/>
<dbReference type="Proteomes" id="UP000266301">
    <property type="component" value="Chromosome"/>
</dbReference>
<comment type="subcellular location">
    <subcellularLocation>
        <location evidence="1">Cell membrane</location>
        <topology evidence="1">Multi-pass membrane protein</topology>
    </subcellularLocation>
</comment>
<feature type="transmembrane region" description="Helical" evidence="7">
    <location>
        <begin position="47"/>
        <end position="66"/>
    </location>
</feature>
<dbReference type="SUPFAM" id="SSF103473">
    <property type="entry name" value="MFS general substrate transporter"/>
    <property type="match status" value="1"/>
</dbReference>
<evidence type="ECO:0000256" key="4">
    <source>
        <dbReference type="ARBA" id="ARBA00022692"/>
    </source>
</evidence>
<dbReference type="AlphaFoldDB" id="A0A386H430"/>
<keyword evidence="2" id="KW-0813">Transport</keyword>
<dbReference type="InterPro" id="IPR001958">
    <property type="entry name" value="Tet-R_TetA/multi-R_MdtG-like"/>
</dbReference>
<evidence type="ECO:0000256" key="3">
    <source>
        <dbReference type="ARBA" id="ARBA00022475"/>
    </source>
</evidence>
<evidence type="ECO:0000256" key="1">
    <source>
        <dbReference type="ARBA" id="ARBA00004651"/>
    </source>
</evidence>
<feature type="transmembrane region" description="Helical" evidence="7">
    <location>
        <begin position="166"/>
        <end position="185"/>
    </location>
</feature>
<dbReference type="PROSITE" id="PS50850">
    <property type="entry name" value="MFS"/>
    <property type="match status" value="1"/>
</dbReference>
<dbReference type="InterPro" id="IPR036259">
    <property type="entry name" value="MFS_trans_sf"/>
</dbReference>
<dbReference type="Pfam" id="PF07690">
    <property type="entry name" value="MFS_1"/>
    <property type="match status" value="1"/>
</dbReference>
<feature type="transmembrane region" description="Helical" evidence="7">
    <location>
        <begin position="281"/>
        <end position="299"/>
    </location>
</feature>
<dbReference type="RefSeq" id="WP_119972093.1">
    <property type="nucleotide sequence ID" value="NZ_CP032416.1"/>
</dbReference>
<dbReference type="CDD" id="cd17391">
    <property type="entry name" value="MFS_MdtG_MDR_like"/>
    <property type="match status" value="1"/>
</dbReference>
<evidence type="ECO:0000313" key="9">
    <source>
        <dbReference type="EMBL" id="AYD40404.1"/>
    </source>
</evidence>
<feature type="transmembrane region" description="Helical" evidence="7">
    <location>
        <begin position="339"/>
        <end position="361"/>
    </location>
</feature>